<gene>
    <name evidence="1" type="ORF">RSSM_03751</name>
</gene>
<dbReference type="EMBL" id="ANOH01000257">
    <property type="protein sequence ID" value="EMI54827.1"/>
    <property type="molecule type" value="Genomic_DNA"/>
</dbReference>
<organism evidence="1 2">
    <name type="scientific">Rhodopirellula sallentina SM41</name>
    <dbReference type="NCBI Taxonomy" id="1263870"/>
    <lineage>
        <taxon>Bacteria</taxon>
        <taxon>Pseudomonadati</taxon>
        <taxon>Planctomycetota</taxon>
        <taxon>Planctomycetia</taxon>
        <taxon>Pirellulales</taxon>
        <taxon>Pirellulaceae</taxon>
        <taxon>Rhodopirellula</taxon>
    </lineage>
</organism>
<protein>
    <submittedName>
        <fullName evidence="1">Uncharacterized protein</fullName>
    </submittedName>
</protein>
<keyword evidence="2" id="KW-1185">Reference proteome</keyword>
<name>M5U034_9BACT</name>
<dbReference type="Proteomes" id="UP000011885">
    <property type="component" value="Unassembled WGS sequence"/>
</dbReference>
<proteinExistence type="predicted"/>
<dbReference type="PATRIC" id="fig|1263870.3.peg.3984"/>
<evidence type="ECO:0000313" key="2">
    <source>
        <dbReference type="Proteomes" id="UP000011885"/>
    </source>
</evidence>
<evidence type="ECO:0000313" key="1">
    <source>
        <dbReference type="EMBL" id="EMI54827.1"/>
    </source>
</evidence>
<sequence>MLSRVYFSRIPNRHQNDDDVFTRSGGSTSMLIWDRESVRGDSANR</sequence>
<reference evidence="1 2" key="1">
    <citation type="journal article" date="2013" name="Mar. Genomics">
        <title>Expression of sulfatases in Rhodopirellula baltica and the diversity of sulfatases in the genus Rhodopirellula.</title>
        <authorList>
            <person name="Wegner C.E."/>
            <person name="Richter-Heitmann T."/>
            <person name="Klindworth A."/>
            <person name="Klockow C."/>
            <person name="Richter M."/>
            <person name="Achstetter T."/>
            <person name="Glockner F.O."/>
            <person name="Harder J."/>
        </authorList>
    </citation>
    <scope>NUCLEOTIDE SEQUENCE [LARGE SCALE GENOMIC DNA]</scope>
    <source>
        <strain evidence="1 2">SM41</strain>
    </source>
</reference>
<accession>M5U034</accession>
<comment type="caution">
    <text evidence="1">The sequence shown here is derived from an EMBL/GenBank/DDBJ whole genome shotgun (WGS) entry which is preliminary data.</text>
</comment>
<dbReference type="AlphaFoldDB" id="M5U034"/>